<sequence>MSGHNYGIPAGYRDGSPAKTGAASSTEEYNSQQSHQLQDYSRSPSRRPVAPYSRQPGGPTDLHNSPIPPPHYQIGGNSSYAPYRAQSSTTPEEDNYSTAAAAGGLGALAGGVAENRPRESGVQAMRGVDTHYGDRGGNTPYGAPMAAVPQRPLHQTSESQSSLDPFHDGSYTPSQSQYSGLAGSEVGYGYGYDQSMPGGRQPYNGDGYDEYMDPRNIADDGDDGLADLPKQRRSRFGGGGVAAGAGAGTAAGGAGVLKTFGSHDPSGSYGPVSGSGKGGGAEKSEWLKNQSSGRKRTTLIVAIIGLIIIIGAIVGGVVYAILRKSGGGGSDGSRGSSDDSNGLWDIDSSQVKAVLNNKNLHKVFPGMDYTPLNAQYPACLSNPPYQNDVTLDVAVLAQLTPAIRLYGTDCKQTEQVLKGIDLLGYNDTVKVWLGVWLGDNSTTNTRQLNQMYTILDSYPASHFAGVIVGNEVLYREDITITQLANEISKVKDKLAEKGVSLPVATSDLGDDWTPALAADSDIVMANVHPFFAGERPGAAPDWTLEFWETHNVILKDSSNGPWPANIISETGWPTEGGNSCGTGAKCPTKTEGSVAGIDELNEFMDGWVCPRLAAGTTYFWFEAFDEPWKEQFDDPKIGNFWEPHWGLLDVDRNLKSGLKIPDCNGQTIDTPY</sequence>
<reference evidence="1" key="1">
    <citation type="submission" date="2023-07" db="EMBL/GenBank/DDBJ databases">
        <title>Black Yeasts Isolated from many extreme environments.</title>
        <authorList>
            <person name="Coleine C."/>
            <person name="Stajich J.E."/>
            <person name="Selbmann L."/>
        </authorList>
    </citation>
    <scope>NUCLEOTIDE SEQUENCE</scope>
    <source>
        <strain evidence="1">CCFEE 5714</strain>
    </source>
</reference>
<proteinExistence type="predicted"/>
<protein>
    <submittedName>
        <fullName evidence="1">Uncharacterized protein</fullName>
    </submittedName>
</protein>
<keyword evidence="2" id="KW-1185">Reference proteome</keyword>
<evidence type="ECO:0000313" key="1">
    <source>
        <dbReference type="EMBL" id="KAK3717614.1"/>
    </source>
</evidence>
<comment type="caution">
    <text evidence="1">The sequence shown here is derived from an EMBL/GenBank/DDBJ whole genome shotgun (WGS) entry which is preliminary data.</text>
</comment>
<name>A0ACC3NID3_9PEZI</name>
<accession>A0ACC3NID3</accession>
<dbReference type="EMBL" id="JAUTXU010000036">
    <property type="protein sequence ID" value="KAK3717614.1"/>
    <property type="molecule type" value="Genomic_DNA"/>
</dbReference>
<dbReference type="Proteomes" id="UP001281147">
    <property type="component" value="Unassembled WGS sequence"/>
</dbReference>
<organism evidence="1 2">
    <name type="scientific">Vermiconidia calcicola</name>
    <dbReference type="NCBI Taxonomy" id="1690605"/>
    <lineage>
        <taxon>Eukaryota</taxon>
        <taxon>Fungi</taxon>
        <taxon>Dikarya</taxon>
        <taxon>Ascomycota</taxon>
        <taxon>Pezizomycotina</taxon>
        <taxon>Dothideomycetes</taxon>
        <taxon>Dothideomycetidae</taxon>
        <taxon>Mycosphaerellales</taxon>
        <taxon>Extremaceae</taxon>
        <taxon>Vermiconidia</taxon>
    </lineage>
</organism>
<gene>
    <name evidence="1" type="ORF">LTR37_005681</name>
</gene>
<evidence type="ECO:0000313" key="2">
    <source>
        <dbReference type="Proteomes" id="UP001281147"/>
    </source>
</evidence>